<comment type="similarity">
    <text evidence="1 4">Belongs to the D-isomer specific 2-hydroxyacid dehydrogenase family.</text>
</comment>
<organism evidence="7 8">
    <name type="scientific">Cohnella cellulosilytica</name>
    <dbReference type="NCBI Taxonomy" id="986710"/>
    <lineage>
        <taxon>Bacteria</taxon>
        <taxon>Bacillati</taxon>
        <taxon>Bacillota</taxon>
        <taxon>Bacilli</taxon>
        <taxon>Bacillales</taxon>
        <taxon>Paenibacillaceae</taxon>
        <taxon>Cohnella</taxon>
    </lineage>
</organism>
<keyword evidence="3" id="KW-0520">NAD</keyword>
<sequence>MKIVVLDGHALNPGDLSWSGLERLGEVTVYDRTPPERVAERAADADAVLTNKTRLPADALRQLPKLKYIGVLATGYDVIDIAAARERGIVVANVPGYGTQSVAQLVFALLLELCQHAGLHDRSVKDGDWSRSADWCYWNKPLVELHGKTIGIVGYGSIGEQVGRIAHAFGLKVAAYRRSPGGEPPFDRFSWVGLDELWETSDVVSLHCPLTSETAGLVNRSSLARMKKSAFLINTARGGLVDERALADCLNAGGIAGAAVDVLSSEPPASDNPLLTAANCIVTPHLAWATHEARTRLLQTVTDNLAAFLDGKPANVVS</sequence>
<name>A0ABW2FCT7_9BACL</name>
<evidence type="ECO:0000256" key="1">
    <source>
        <dbReference type="ARBA" id="ARBA00005854"/>
    </source>
</evidence>
<accession>A0ABW2FCT7</accession>
<keyword evidence="8" id="KW-1185">Reference proteome</keyword>
<dbReference type="Pfam" id="PF02826">
    <property type="entry name" value="2-Hacid_dh_C"/>
    <property type="match status" value="1"/>
</dbReference>
<dbReference type="Proteomes" id="UP001596378">
    <property type="component" value="Unassembled WGS sequence"/>
</dbReference>
<dbReference type="InterPro" id="IPR036291">
    <property type="entry name" value="NAD(P)-bd_dom_sf"/>
</dbReference>
<proteinExistence type="inferred from homology"/>
<feature type="domain" description="D-isomer specific 2-hydroxyacid dehydrogenase NAD-binding" evidence="6">
    <location>
        <begin position="107"/>
        <end position="287"/>
    </location>
</feature>
<evidence type="ECO:0000256" key="2">
    <source>
        <dbReference type="ARBA" id="ARBA00023002"/>
    </source>
</evidence>
<keyword evidence="2 4" id="KW-0560">Oxidoreductase</keyword>
<evidence type="ECO:0000256" key="4">
    <source>
        <dbReference type="RuleBase" id="RU003719"/>
    </source>
</evidence>
<evidence type="ECO:0000259" key="5">
    <source>
        <dbReference type="Pfam" id="PF00389"/>
    </source>
</evidence>
<dbReference type="SUPFAM" id="SSF52283">
    <property type="entry name" value="Formate/glycerate dehydrogenase catalytic domain-like"/>
    <property type="match status" value="1"/>
</dbReference>
<gene>
    <name evidence="7" type="ORF">ACFQMJ_16465</name>
</gene>
<dbReference type="SUPFAM" id="SSF51735">
    <property type="entry name" value="NAD(P)-binding Rossmann-fold domains"/>
    <property type="match status" value="1"/>
</dbReference>
<dbReference type="Pfam" id="PF00389">
    <property type="entry name" value="2-Hacid_dh"/>
    <property type="match status" value="1"/>
</dbReference>
<dbReference type="PANTHER" id="PTHR43761">
    <property type="entry name" value="D-ISOMER SPECIFIC 2-HYDROXYACID DEHYDROGENASE FAMILY PROTEIN (AFU_ORTHOLOGUE AFUA_1G13630)"/>
    <property type="match status" value="1"/>
</dbReference>
<evidence type="ECO:0000313" key="7">
    <source>
        <dbReference type="EMBL" id="MFC7150122.1"/>
    </source>
</evidence>
<reference evidence="8" key="1">
    <citation type="journal article" date="2019" name="Int. J. Syst. Evol. Microbiol.">
        <title>The Global Catalogue of Microorganisms (GCM) 10K type strain sequencing project: providing services to taxonomists for standard genome sequencing and annotation.</title>
        <authorList>
            <consortium name="The Broad Institute Genomics Platform"/>
            <consortium name="The Broad Institute Genome Sequencing Center for Infectious Disease"/>
            <person name="Wu L."/>
            <person name="Ma J."/>
        </authorList>
    </citation>
    <scope>NUCLEOTIDE SEQUENCE [LARGE SCALE GENOMIC DNA]</scope>
    <source>
        <strain evidence="8">KCTC 12907</strain>
    </source>
</reference>
<comment type="caution">
    <text evidence="7">The sequence shown here is derived from an EMBL/GenBank/DDBJ whole genome shotgun (WGS) entry which is preliminary data.</text>
</comment>
<dbReference type="Gene3D" id="3.40.50.720">
    <property type="entry name" value="NAD(P)-binding Rossmann-like Domain"/>
    <property type="match status" value="2"/>
</dbReference>
<dbReference type="InterPro" id="IPR006140">
    <property type="entry name" value="D-isomer_DH_NAD-bd"/>
</dbReference>
<dbReference type="InterPro" id="IPR029753">
    <property type="entry name" value="D-isomer_DH_CS"/>
</dbReference>
<dbReference type="PANTHER" id="PTHR43761:SF1">
    <property type="entry name" value="D-ISOMER SPECIFIC 2-HYDROXYACID DEHYDROGENASE CATALYTIC DOMAIN-CONTAINING PROTEIN-RELATED"/>
    <property type="match status" value="1"/>
</dbReference>
<dbReference type="EMBL" id="JBHTAI010000009">
    <property type="protein sequence ID" value="MFC7150122.1"/>
    <property type="molecule type" value="Genomic_DNA"/>
</dbReference>
<dbReference type="PROSITE" id="PS00671">
    <property type="entry name" value="D_2_HYDROXYACID_DH_3"/>
    <property type="match status" value="1"/>
</dbReference>
<feature type="domain" description="D-isomer specific 2-hydroxyacid dehydrogenase catalytic" evidence="5">
    <location>
        <begin position="23"/>
        <end position="317"/>
    </location>
</feature>
<evidence type="ECO:0000256" key="3">
    <source>
        <dbReference type="ARBA" id="ARBA00023027"/>
    </source>
</evidence>
<dbReference type="CDD" id="cd12162">
    <property type="entry name" value="2-Hacid_dh_4"/>
    <property type="match status" value="1"/>
</dbReference>
<dbReference type="PROSITE" id="PS00670">
    <property type="entry name" value="D_2_HYDROXYACID_DH_2"/>
    <property type="match status" value="1"/>
</dbReference>
<evidence type="ECO:0000313" key="8">
    <source>
        <dbReference type="Proteomes" id="UP001596378"/>
    </source>
</evidence>
<protein>
    <submittedName>
        <fullName evidence="7">D-2-hydroxyacid dehydrogenase</fullName>
    </submittedName>
</protein>
<dbReference type="InterPro" id="IPR006139">
    <property type="entry name" value="D-isomer_2_OHA_DH_cat_dom"/>
</dbReference>
<dbReference type="InterPro" id="IPR050418">
    <property type="entry name" value="D-iso_2-hydroxyacid_DH_PdxB"/>
</dbReference>
<evidence type="ECO:0000259" key="6">
    <source>
        <dbReference type="Pfam" id="PF02826"/>
    </source>
</evidence>
<dbReference type="RefSeq" id="WP_378046100.1">
    <property type="nucleotide sequence ID" value="NZ_JBHMDN010000010.1"/>
</dbReference>